<comment type="caution">
    <text evidence="2">The sequence shown here is derived from an EMBL/GenBank/DDBJ whole genome shotgun (WGS) entry which is preliminary data.</text>
</comment>
<name>A0A5I8PB80_SALPT</name>
<protein>
    <submittedName>
        <fullName evidence="2">DUF4034 domain-containing protein</fullName>
    </submittedName>
</protein>
<feature type="domain" description="DUF4034" evidence="1">
    <location>
        <begin position="29"/>
        <end position="306"/>
    </location>
</feature>
<organism evidence="2">
    <name type="scientific">Salmonella paratyphi A</name>
    <dbReference type="NCBI Taxonomy" id="54388"/>
    <lineage>
        <taxon>Bacteria</taxon>
        <taxon>Pseudomonadati</taxon>
        <taxon>Pseudomonadota</taxon>
        <taxon>Gammaproteobacteria</taxon>
        <taxon>Enterobacterales</taxon>
        <taxon>Enterobacteriaceae</taxon>
        <taxon>Salmonella</taxon>
    </lineage>
</organism>
<reference evidence="2" key="2">
    <citation type="submission" date="2019-01" db="EMBL/GenBank/DDBJ databases">
        <authorList>
            <consortium name="NCBI Pathogen Detection Project"/>
        </authorList>
    </citation>
    <scope>NUCLEOTIDE SEQUENCE</scope>
    <source>
        <strain evidence="2">Sam_dfec1e99-600a-41e7-b91a-868250d1cf27</strain>
    </source>
</reference>
<dbReference type="SUPFAM" id="SSF48452">
    <property type="entry name" value="TPR-like"/>
    <property type="match status" value="1"/>
</dbReference>
<sequence length="944" mass="109344">MEQDDRLLNAMFEMCNHKNPLNDGQREWHIADIPGLLREERYDELDERYNQALTESLTSREAEKRYFFAWNQMDNPFYDMDTLVEAGPQGLALIKKWQRARPRSTHAWLAEAQYWNHRAWLYRSYGWARETTRAMWICAAACNERMVIAALNAIDCEPRQWMAAALTSTNSKVFGQPDWLVEFLVGADVAGQPLMEDLAEYHRHSPQEVDALMAHSGLSFADAVCPNLPRPSVLPECNDDAGQKYWLAVCLAIFPTAFYVLDEYIPFRMPRWRGSHEEIREFLESSVCDHLSAAEREHLELLIWWDDHRDLRIKEVDSPAEQERIIAKAEEISLRAHIQESRHNALEWLRVCYSDLDDNDALWRTLQRSIVEKVKLNNYFFDDTIKFALRDFPDTWWMYNFLCQNAQQTEFTVPKIRRGYFQYAGLLGFEKDEAQGLAWLDSVADIQYNHNWRAAIKNFNWFGLPEHFVPLAELGAQRNIPAALNLLGLEHNNKENNGLLPYDPAIALGYFQRAAEILHRQLALRESTPYKLIDNGGYTDYENDLQNIHFSIGICNQRLSKQELDTENRSAYEKELLDNLWLAHQYGHKEAWGLFLLNIFEVKDITLAHKHLELVQQEANKGTLHAMVTLSRLHGNKHDRTLFNMKLSARWAHFAFTLYPDNEIVMDCLDHLHFDSFWKRFRFAWYTVRIPNSELPGQVNSMVLWTDNTKKSLFLCALLLLCATARAEITEQQFEADCAKIPVFASQGEQLYKTQKYAKARDAFEQQAAWSESCALDDNAIATAYNNVALTWIREGEWRKARAWLMLRPNDSKSIYNLKLIKDKLSALPPPVFAAGEYWRYAGRASWNVLSVKALPTPSRYQVNFQGYWFGLMGIYFGPNIGEFFAAVTLENDKTIVALREGDDIHCDISLAFSSETIDASTDTFVDCGFGANVRADGHYLRVE</sequence>
<gene>
    <name evidence="2" type="ORF">G2357_19395</name>
</gene>
<dbReference type="EMBL" id="DAAQNR010000011">
    <property type="protein sequence ID" value="HAE0109679.1"/>
    <property type="molecule type" value="Genomic_DNA"/>
</dbReference>
<dbReference type="Gene3D" id="1.25.40.10">
    <property type="entry name" value="Tetratricopeptide repeat domain"/>
    <property type="match status" value="1"/>
</dbReference>
<reference evidence="2" key="1">
    <citation type="journal article" date="2018" name="Genome Biol.">
        <title>SKESA: strategic k-mer extension for scrupulous assemblies.</title>
        <authorList>
            <person name="Souvorov A."/>
            <person name="Agarwala R."/>
            <person name="Lipman D.J."/>
        </authorList>
    </citation>
    <scope>NUCLEOTIDE SEQUENCE</scope>
    <source>
        <strain evidence="2">Sam_dfec1e99-600a-41e7-b91a-868250d1cf27</strain>
    </source>
</reference>
<dbReference type="AlphaFoldDB" id="A0A5I8PB80"/>
<dbReference type="InterPro" id="IPR011990">
    <property type="entry name" value="TPR-like_helical_dom_sf"/>
</dbReference>
<accession>A0A5I8PB80</accession>
<dbReference type="Pfam" id="PF13226">
    <property type="entry name" value="DUF4034"/>
    <property type="match status" value="1"/>
</dbReference>
<evidence type="ECO:0000259" key="1">
    <source>
        <dbReference type="Pfam" id="PF13226"/>
    </source>
</evidence>
<dbReference type="InterPro" id="IPR025115">
    <property type="entry name" value="DUF4034"/>
</dbReference>
<proteinExistence type="predicted"/>
<evidence type="ECO:0000313" key="2">
    <source>
        <dbReference type="EMBL" id="HAE0109679.1"/>
    </source>
</evidence>